<evidence type="ECO:0000259" key="3">
    <source>
        <dbReference type="Pfam" id="PF00135"/>
    </source>
</evidence>
<proteinExistence type="predicted"/>
<reference evidence="4" key="1">
    <citation type="submission" date="2021-12" db="EMBL/GenBank/DDBJ databases">
        <authorList>
            <person name="King R."/>
        </authorList>
    </citation>
    <scope>NUCLEOTIDE SEQUENCE</scope>
</reference>
<dbReference type="OrthoDB" id="3200163at2759"/>
<feature type="chain" id="PRO_5040253828" description="Carboxylesterase type B domain-containing protein" evidence="2">
    <location>
        <begin position="19"/>
        <end position="228"/>
    </location>
</feature>
<protein>
    <recommendedName>
        <fullName evidence="3">Carboxylesterase type B domain-containing protein</fullName>
    </recommendedName>
</protein>
<evidence type="ECO:0000313" key="4">
    <source>
        <dbReference type="EMBL" id="CAG9782839.1"/>
    </source>
</evidence>
<dbReference type="AlphaFoldDB" id="A0A9N9QLH0"/>
<evidence type="ECO:0000313" key="5">
    <source>
        <dbReference type="Proteomes" id="UP001153714"/>
    </source>
</evidence>
<feature type="signal peptide" evidence="2">
    <location>
        <begin position="1"/>
        <end position="18"/>
    </location>
</feature>
<organism evidence="4 5">
    <name type="scientific">Diatraea saccharalis</name>
    <name type="common">sugarcane borer</name>
    <dbReference type="NCBI Taxonomy" id="40085"/>
    <lineage>
        <taxon>Eukaryota</taxon>
        <taxon>Metazoa</taxon>
        <taxon>Ecdysozoa</taxon>
        <taxon>Arthropoda</taxon>
        <taxon>Hexapoda</taxon>
        <taxon>Insecta</taxon>
        <taxon>Pterygota</taxon>
        <taxon>Neoptera</taxon>
        <taxon>Endopterygota</taxon>
        <taxon>Lepidoptera</taxon>
        <taxon>Glossata</taxon>
        <taxon>Ditrysia</taxon>
        <taxon>Pyraloidea</taxon>
        <taxon>Crambidae</taxon>
        <taxon>Crambinae</taxon>
        <taxon>Diatraea</taxon>
    </lineage>
</organism>
<feature type="domain" description="Carboxylesterase type B" evidence="3">
    <location>
        <begin position="77"/>
        <end position="206"/>
    </location>
</feature>
<sequence length="228" mass="25850">MIVFIVTCMYAVLTQSGAQESKLVNINQGPVIGYKAQEADVFAFYNIPYATAPKGPHKFKSPLLPPSWDEPFEAVDKDVMFIYGMLRSVTLQVEAGNNKMYLHQFSYAHDKLPIIPYTNMRGANHCAQMDVVVDEDESVLSDEYRNLKATMREVWLNFIITGNPTPDGFSEIPTWTPANAQRSPCMSIGKTIELVDSVASDRFKFWNDIYDRYYRNTIQPTEVAVPAK</sequence>
<evidence type="ECO:0000256" key="2">
    <source>
        <dbReference type="SAM" id="SignalP"/>
    </source>
</evidence>
<accession>A0A9N9QLH0</accession>
<dbReference type="Pfam" id="PF00135">
    <property type="entry name" value="COesterase"/>
    <property type="match status" value="2"/>
</dbReference>
<feature type="domain" description="Carboxylesterase type B" evidence="3">
    <location>
        <begin position="21"/>
        <end position="75"/>
    </location>
</feature>
<name>A0A9N9QLH0_9NEOP</name>
<gene>
    <name evidence="4" type="ORF">DIATSA_LOCUS1073</name>
</gene>
<dbReference type="SUPFAM" id="SSF53474">
    <property type="entry name" value="alpha/beta-Hydrolases"/>
    <property type="match status" value="2"/>
</dbReference>
<dbReference type="Gene3D" id="3.40.50.1820">
    <property type="entry name" value="alpha/beta hydrolase"/>
    <property type="match status" value="2"/>
</dbReference>
<dbReference type="PANTHER" id="PTHR11559">
    <property type="entry name" value="CARBOXYLESTERASE"/>
    <property type="match status" value="1"/>
</dbReference>
<keyword evidence="2" id="KW-0732">Signal</keyword>
<dbReference type="InterPro" id="IPR050309">
    <property type="entry name" value="Type-B_Carboxylest/Lipase"/>
</dbReference>
<keyword evidence="5" id="KW-1185">Reference proteome</keyword>
<reference evidence="4" key="2">
    <citation type="submission" date="2022-10" db="EMBL/GenBank/DDBJ databases">
        <authorList>
            <consortium name="ENA_rothamsted_submissions"/>
            <consortium name="culmorum"/>
            <person name="King R."/>
        </authorList>
    </citation>
    <scope>NUCLEOTIDE SEQUENCE</scope>
</reference>
<keyword evidence="1" id="KW-0325">Glycoprotein</keyword>
<dbReference type="InterPro" id="IPR002018">
    <property type="entry name" value="CarbesteraseB"/>
</dbReference>
<dbReference type="Proteomes" id="UP001153714">
    <property type="component" value="Chromosome 10"/>
</dbReference>
<dbReference type="EMBL" id="OU893341">
    <property type="protein sequence ID" value="CAG9782839.1"/>
    <property type="molecule type" value="Genomic_DNA"/>
</dbReference>
<dbReference type="InterPro" id="IPR029058">
    <property type="entry name" value="AB_hydrolase_fold"/>
</dbReference>
<evidence type="ECO:0000256" key="1">
    <source>
        <dbReference type="ARBA" id="ARBA00023180"/>
    </source>
</evidence>